<sequence>MEKVSMTDFFYEKQKGVVQAIISLILNNFFFLYYTCPSTTMNLPSILITDRVKYFFVFVGNPKELSQ</sequence>
<accession>A0A1M7Q7I5</accession>
<proteinExistence type="predicted"/>
<evidence type="ECO:0000256" key="1">
    <source>
        <dbReference type="SAM" id="Phobius"/>
    </source>
</evidence>
<dbReference type="Proteomes" id="UP000184184">
    <property type="component" value="Unassembled WGS sequence"/>
</dbReference>
<dbReference type="AlphaFoldDB" id="A0A1M7Q7I5"/>
<organism evidence="2 3">
    <name type="scientific">Gracilibacillus kekensis</name>
    <dbReference type="NCBI Taxonomy" id="1027249"/>
    <lineage>
        <taxon>Bacteria</taxon>
        <taxon>Bacillati</taxon>
        <taxon>Bacillota</taxon>
        <taxon>Bacilli</taxon>
        <taxon>Bacillales</taxon>
        <taxon>Bacillaceae</taxon>
        <taxon>Gracilibacillus</taxon>
    </lineage>
</organism>
<evidence type="ECO:0000313" key="2">
    <source>
        <dbReference type="EMBL" id="SHN26413.1"/>
    </source>
</evidence>
<name>A0A1M7Q7I5_9BACI</name>
<keyword evidence="1" id="KW-0472">Membrane</keyword>
<dbReference type="EMBL" id="FRCZ01000006">
    <property type="protein sequence ID" value="SHN26413.1"/>
    <property type="molecule type" value="Genomic_DNA"/>
</dbReference>
<reference evidence="2 3" key="1">
    <citation type="submission" date="2016-11" db="EMBL/GenBank/DDBJ databases">
        <authorList>
            <person name="Jaros S."/>
            <person name="Januszkiewicz K."/>
            <person name="Wedrychowicz H."/>
        </authorList>
    </citation>
    <scope>NUCLEOTIDE SEQUENCE [LARGE SCALE GENOMIC DNA]</scope>
    <source>
        <strain evidence="2 3">CGMCC 1.10681</strain>
    </source>
</reference>
<protein>
    <submittedName>
        <fullName evidence="2">Uncharacterized protein</fullName>
    </submittedName>
</protein>
<keyword evidence="3" id="KW-1185">Reference proteome</keyword>
<keyword evidence="1" id="KW-0812">Transmembrane</keyword>
<feature type="transmembrane region" description="Helical" evidence="1">
    <location>
        <begin position="16"/>
        <end position="36"/>
    </location>
</feature>
<keyword evidence="1" id="KW-1133">Transmembrane helix</keyword>
<evidence type="ECO:0000313" key="3">
    <source>
        <dbReference type="Proteomes" id="UP000184184"/>
    </source>
</evidence>
<gene>
    <name evidence="2" type="ORF">SAMN05216179_2856</name>
</gene>